<evidence type="ECO:0000259" key="1">
    <source>
        <dbReference type="Pfam" id="PF01494"/>
    </source>
</evidence>
<proteinExistence type="predicted"/>
<dbReference type="PANTHER" id="PTHR46865:SF2">
    <property type="entry name" value="MONOOXYGENASE"/>
    <property type="match status" value="1"/>
</dbReference>
<dbReference type="PANTHER" id="PTHR46865">
    <property type="entry name" value="OXIDOREDUCTASE-RELATED"/>
    <property type="match status" value="1"/>
</dbReference>
<dbReference type="Pfam" id="PF01494">
    <property type="entry name" value="FAD_binding_3"/>
    <property type="match status" value="1"/>
</dbReference>
<dbReference type="Gene3D" id="3.30.9.10">
    <property type="entry name" value="D-Amino Acid Oxidase, subunit A, domain 2"/>
    <property type="match status" value="1"/>
</dbReference>
<dbReference type="RefSeq" id="WP_286290418.1">
    <property type="nucleotide sequence ID" value="NZ_JASXSZ010000007.1"/>
</dbReference>
<keyword evidence="3" id="KW-1185">Reference proteome</keyword>
<evidence type="ECO:0000313" key="3">
    <source>
        <dbReference type="Proteomes" id="UP001235064"/>
    </source>
</evidence>
<keyword evidence="2" id="KW-0503">Monooxygenase</keyword>
<accession>A0ABT7N3Q6</accession>
<comment type="caution">
    <text evidence="2">The sequence shown here is derived from an EMBL/GenBank/DDBJ whole genome shotgun (WGS) entry which is preliminary data.</text>
</comment>
<dbReference type="InterPro" id="IPR036188">
    <property type="entry name" value="FAD/NAD-bd_sf"/>
</dbReference>
<reference evidence="2 3" key="1">
    <citation type="submission" date="2023-06" db="EMBL/GenBank/DDBJ databases">
        <title>Microbacterium sp. nov., isolated from a waste landfill.</title>
        <authorList>
            <person name="Wen W."/>
        </authorList>
    </citation>
    <scope>NUCLEOTIDE SEQUENCE [LARGE SCALE GENOMIC DNA]</scope>
    <source>
        <strain evidence="2 3">ASV49</strain>
    </source>
</reference>
<dbReference type="PRINTS" id="PR00420">
    <property type="entry name" value="RNGMNOXGNASE"/>
</dbReference>
<dbReference type="Proteomes" id="UP001235064">
    <property type="component" value="Unassembled WGS sequence"/>
</dbReference>
<dbReference type="InterPro" id="IPR051704">
    <property type="entry name" value="FAD_aromatic-hydroxylase"/>
</dbReference>
<feature type="domain" description="FAD-binding" evidence="1">
    <location>
        <begin position="4"/>
        <end position="309"/>
    </location>
</feature>
<dbReference type="SUPFAM" id="SSF51905">
    <property type="entry name" value="FAD/NAD(P)-binding domain"/>
    <property type="match status" value="1"/>
</dbReference>
<gene>
    <name evidence="2" type="ORF">QSV35_18545</name>
</gene>
<evidence type="ECO:0000313" key="2">
    <source>
        <dbReference type="EMBL" id="MDL9981335.1"/>
    </source>
</evidence>
<dbReference type="EMBL" id="JASXSZ010000007">
    <property type="protein sequence ID" value="MDL9981335.1"/>
    <property type="molecule type" value="Genomic_DNA"/>
</dbReference>
<keyword evidence="2" id="KW-0560">Oxidoreductase</keyword>
<organism evidence="2 3">
    <name type="scientific">Microbacterium candidum</name>
    <dbReference type="NCBI Taxonomy" id="3041922"/>
    <lineage>
        <taxon>Bacteria</taxon>
        <taxon>Bacillati</taxon>
        <taxon>Actinomycetota</taxon>
        <taxon>Actinomycetes</taxon>
        <taxon>Micrococcales</taxon>
        <taxon>Microbacteriaceae</taxon>
        <taxon>Microbacterium</taxon>
    </lineage>
</organism>
<sequence length="361" mass="37694">MQKYRILIVGAGIAGAAAAAFLGRSGHDVTLVERSVGARSSGSPVDVRGTALEAARALGVEDALRARDTGARTLAIVDGRGRTVTTIGMRPAPEDIEIARVELAAVLAGAARDVADIRFDATFSLLEPHDDGVDVTFVDGREGRFDAVIGADGQHSATRRALWGSAAAVRPIGLAIATIPLDFEIDDPTVVRMHNEPGVSLTVHPAGGHPGVAFIFRCAAVPAGRDEQEGLLRTRYASTGWRAAEFLAALGDAPDMYFDGVERVTSSSWSRGRVALLGDAASSLTILGNGSSTALAGARVLDRAFADSESVEAAFVRYERLQRPSIERAQRGAAAGAAFLVPKTTAGISVRNAAARVMRTV</sequence>
<name>A0ABT7N3Q6_9MICO</name>
<dbReference type="Gene3D" id="3.50.50.60">
    <property type="entry name" value="FAD/NAD(P)-binding domain"/>
    <property type="match status" value="1"/>
</dbReference>
<protein>
    <submittedName>
        <fullName evidence="2">FAD-dependent monooxygenase</fullName>
    </submittedName>
</protein>
<dbReference type="GO" id="GO:0004497">
    <property type="term" value="F:monooxygenase activity"/>
    <property type="evidence" value="ECO:0007669"/>
    <property type="project" value="UniProtKB-KW"/>
</dbReference>
<dbReference type="InterPro" id="IPR002938">
    <property type="entry name" value="FAD-bd"/>
</dbReference>